<dbReference type="PANTHER" id="PTHR11552:SF147">
    <property type="entry name" value="CHOLINE DEHYDROGENASE, MITOCHONDRIAL"/>
    <property type="match status" value="1"/>
</dbReference>
<evidence type="ECO:0000256" key="4">
    <source>
        <dbReference type="ARBA" id="ARBA00022827"/>
    </source>
</evidence>
<evidence type="ECO:0000256" key="5">
    <source>
        <dbReference type="PIRSR" id="PIRSR000137-2"/>
    </source>
</evidence>
<dbReference type="PIRSF" id="PIRSF000137">
    <property type="entry name" value="Alcohol_oxidase"/>
    <property type="match status" value="1"/>
</dbReference>
<dbReference type="AlphaFoldDB" id="A0AAN8WR49"/>
<comment type="cofactor">
    <cofactor evidence="1 5">
        <name>FAD</name>
        <dbReference type="ChEBI" id="CHEBI:57692"/>
    </cofactor>
</comment>
<gene>
    <name evidence="10" type="ORF">SK128_003588</name>
</gene>
<dbReference type="PANTHER" id="PTHR11552">
    <property type="entry name" value="GLUCOSE-METHANOL-CHOLINE GMC OXIDOREDUCTASE"/>
    <property type="match status" value="1"/>
</dbReference>
<feature type="binding site" evidence="5">
    <location>
        <position position="259"/>
    </location>
    <ligand>
        <name>FAD</name>
        <dbReference type="ChEBI" id="CHEBI:57692"/>
    </ligand>
</feature>
<evidence type="ECO:0000313" key="10">
    <source>
        <dbReference type="EMBL" id="KAK7070816.1"/>
    </source>
</evidence>
<dbReference type="Proteomes" id="UP001381693">
    <property type="component" value="Unassembled WGS sequence"/>
</dbReference>
<feature type="signal peptide" evidence="7">
    <location>
        <begin position="1"/>
        <end position="18"/>
    </location>
</feature>
<keyword evidence="7" id="KW-0732">Signal</keyword>
<dbReference type="EMBL" id="JAXCGZ010015229">
    <property type="protein sequence ID" value="KAK7070816.1"/>
    <property type="molecule type" value="Genomic_DNA"/>
</dbReference>
<dbReference type="InterPro" id="IPR000172">
    <property type="entry name" value="GMC_OxRdtase_N"/>
</dbReference>
<dbReference type="InterPro" id="IPR012132">
    <property type="entry name" value="GMC_OxRdtase"/>
</dbReference>
<dbReference type="PROSITE" id="PS00624">
    <property type="entry name" value="GMC_OXRED_2"/>
    <property type="match status" value="1"/>
</dbReference>
<evidence type="ECO:0000313" key="11">
    <source>
        <dbReference type="Proteomes" id="UP001381693"/>
    </source>
</evidence>
<reference evidence="10 11" key="1">
    <citation type="submission" date="2023-11" db="EMBL/GenBank/DDBJ databases">
        <title>Halocaridina rubra genome assembly.</title>
        <authorList>
            <person name="Smith C."/>
        </authorList>
    </citation>
    <scope>NUCLEOTIDE SEQUENCE [LARGE SCALE GENOMIC DNA]</scope>
    <source>
        <strain evidence="10">EP-1</strain>
        <tissue evidence="10">Whole</tissue>
    </source>
</reference>
<dbReference type="SUPFAM" id="SSF51905">
    <property type="entry name" value="FAD/NAD(P)-binding domain"/>
    <property type="match status" value="1"/>
</dbReference>
<dbReference type="InterPro" id="IPR007867">
    <property type="entry name" value="GMC_OxRtase_C"/>
</dbReference>
<evidence type="ECO:0000259" key="9">
    <source>
        <dbReference type="PROSITE" id="PS00624"/>
    </source>
</evidence>
<dbReference type="SUPFAM" id="SSF54373">
    <property type="entry name" value="FAD-linked reductases, C-terminal domain"/>
    <property type="match status" value="1"/>
</dbReference>
<organism evidence="10 11">
    <name type="scientific">Halocaridina rubra</name>
    <name type="common">Hawaiian red shrimp</name>
    <dbReference type="NCBI Taxonomy" id="373956"/>
    <lineage>
        <taxon>Eukaryota</taxon>
        <taxon>Metazoa</taxon>
        <taxon>Ecdysozoa</taxon>
        <taxon>Arthropoda</taxon>
        <taxon>Crustacea</taxon>
        <taxon>Multicrustacea</taxon>
        <taxon>Malacostraca</taxon>
        <taxon>Eumalacostraca</taxon>
        <taxon>Eucarida</taxon>
        <taxon>Decapoda</taxon>
        <taxon>Pleocyemata</taxon>
        <taxon>Caridea</taxon>
        <taxon>Atyoidea</taxon>
        <taxon>Atyidae</taxon>
        <taxon>Halocaridina</taxon>
    </lineage>
</organism>
<keyword evidence="4 5" id="KW-0274">FAD</keyword>
<dbReference type="PROSITE" id="PS00623">
    <property type="entry name" value="GMC_OXRED_1"/>
    <property type="match status" value="1"/>
</dbReference>
<dbReference type="GO" id="GO:0050660">
    <property type="term" value="F:flavin adenine dinucleotide binding"/>
    <property type="evidence" value="ECO:0007669"/>
    <property type="project" value="InterPro"/>
</dbReference>
<dbReference type="Pfam" id="PF00732">
    <property type="entry name" value="GMC_oxred_N"/>
    <property type="match status" value="1"/>
</dbReference>
<dbReference type="Gene3D" id="3.50.50.60">
    <property type="entry name" value="FAD/NAD(P)-binding domain"/>
    <property type="match status" value="1"/>
</dbReference>
<name>A0AAN8WR49_HALRR</name>
<protein>
    <recommendedName>
        <fullName evidence="8 9">Glucose-methanol-choline oxidoreductase N-terminal domain-containing protein</fullName>
    </recommendedName>
</protein>
<dbReference type="GO" id="GO:0016614">
    <property type="term" value="F:oxidoreductase activity, acting on CH-OH group of donors"/>
    <property type="evidence" value="ECO:0007669"/>
    <property type="project" value="InterPro"/>
</dbReference>
<dbReference type="InterPro" id="IPR036188">
    <property type="entry name" value="FAD/NAD-bd_sf"/>
</dbReference>
<evidence type="ECO:0000256" key="3">
    <source>
        <dbReference type="ARBA" id="ARBA00022630"/>
    </source>
</evidence>
<evidence type="ECO:0000256" key="2">
    <source>
        <dbReference type="ARBA" id="ARBA00010790"/>
    </source>
</evidence>
<sequence>MSIQIFRIFILVIMRILSTVVIRDVGEHHYDASGRLLDRYDFIIVGAGSAGGVLASRLSEIEGWRVLLLESGGAPPRESNVPALALGLQQGEADWKYFTAPQRYAQMAFPNNVSPYPRGRGVGGSSTLNLMIYVRGNRRDFDHWEALGNPGWSYDTVLKYFKKAEDYRGTRNRATASYHGKGGPLVVDDKRWSAPLLRGFLNAGQELGYNIIDANGPEQIGFSVADMNIIDGIRASSAISYIKPAAGRPNLDVAFNAHVSQIIFNKEKRAIGVQFEQRGKLHTVYVKREVILSAGSVNSPQILMLSGVGPSHHLREHQIPVVVDLPGVGQNFHDHPILFTLSWLTNQRVSTSIPTVMSASAIKEFAHNKQGPLACPFAIEGNAWSLSEEGDPHWPQLQYVFLSSNMAMNYGFVLSDIIGYKPEFFKKYFGSVRARYGFVIAPILTRPKSKGSITLTSRDPKTSPRIDPNYLSHPDDIKTFIRGIRFALKIGNTTALREDFGARFHDKVLPGCEGKLYDSDDYWECYVRHVSSTVYHPAGSCKMAPSSDTMGVVDHKLRVRGTEGLRVVDASIMPLVTSGNTNAPVIMIGERAADIIKNDWGAPTTHL</sequence>
<evidence type="ECO:0000256" key="7">
    <source>
        <dbReference type="SAM" id="SignalP"/>
    </source>
</evidence>
<accession>A0AAN8WR49</accession>
<dbReference type="Gene3D" id="3.30.560.10">
    <property type="entry name" value="Glucose Oxidase, domain 3"/>
    <property type="match status" value="1"/>
</dbReference>
<evidence type="ECO:0000259" key="8">
    <source>
        <dbReference type="PROSITE" id="PS00623"/>
    </source>
</evidence>
<feature type="domain" description="Glucose-methanol-choline oxidoreductase N-terminal" evidence="9">
    <location>
        <begin position="295"/>
        <end position="309"/>
    </location>
</feature>
<feature type="domain" description="Glucose-methanol-choline oxidoreductase N-terminal" evidence="8">
    <location>
        <begin position="119"/>
        <end position="142"/>
    </location>
</feature>
<comment type="caution">
    <text evidence="10">The sequence shown here is derived from an EMBL/GenBank/DDBJ whole genome shotgun (WGS) entry which is preliminary data.</text>
</comment>
<proteinExistence type="inferred from homology"/>
<keyword evidence="3 6" id="KW-0285">Flavoprotein</keyword>
<comment type="similarity">
    <text evidence="2 6">Belongs to the GMC oxidoreductase family.</text>
</comment>
<feature type="chain" id="PRO_5042843160" description="Glucose-methanol-choline oxidoreductase N-terminal domain-containing protein" evidence="7">
    <location>
        <begin position="19"/>
        <end position="607"/>
    </location>
</feature>
<keyword evidence="11" id="KW-1185">Reference proteome</keyword>
<evidence type="ECO:0000256" key="1">
    <source>
        <dbReference type="ARBA" id="ARBA00001974"/>
    </source>
</evidence>
<dbReference type="Pfam" id="PF05199">
    <property type="entry name" value="GMC_oxred_C"/>
    <property type="match status" value="1"/>
</dbReference>
<evidence type="ECO:0000256" key="6">
    <source>
        <dbReference type="RuleBase" id="RU003968"/>
    </source>
</evidence>